<accession>A0ABX6YKB7</accession>
<protein>
    <submittedName>
        <fullName evidence="2">Uncharacterized protein</fullName>
    </submittedName>
</protein>
<sequence length="140" mass="14236">MTSRFAPLALVLIIGAALTGCAPAQSKSEACDIFSSADLALVDAITNSSGSLIDDPATARDDLDAAVTTFEKDVSKISNGDVKTAVDAMTAALKDFNSEFADAAKATEANPDSVDNSALNTSLSAAETAESDVARVCNSN</sequence>
<feature type="signal peptide" evidence="1">
    <location>
        <begin position="1"/>
        <end position="24"/>
    </location>
</feature>
<evidence type="ECO:0000313" key="2">
    <source>
        <dbReference type="EMBL" id="QPZ39223.1"/>
    </source>
</evidence>
<dbReference type="RefSeq" id="WP_166988416.1">
    <property type="nucleotide sequence ID" value="NZ_CP061169.1"/>
</dbReference>
<dbReference type="EMBL" id="CP061169">
    <property type="protein sequence ID" value="QPZ39223.1"/>
    <property type="molecule type" value="Genomic_DNA"/>
</dbReference>
<keyword evidence="1" id="KW-0732">Signal</keyword>
<reference evidence="2 3" key="1">
    <citation type="submission" date="2020-12" db="EMBL/GenBank/DDBJ databases">
        <title>Microbacterium sp. HY060.</title>
        <authorList>
            <person name="Zhou J."/>
        </authorList>
    </citation>
    <scope>NUCLEOTIDE SEQUENCE [LARGE SCALE GENOMIC DNA]</scope>
    <source>
        <strain evidence="2 3">HY60</strain>
    </source>
</reference>
<keyword evidence="3" id="KW-1185">Reference proteome</keyword>
<name>A0ABX6YKB7_9MICO</name>
<organism evidence="2 3">
    <name type="scientific">Paramicrobacterium chengjingii</name>
    <dbReference type="NCBI Taxonomy" id="2769067"/>
    <lineage>
        <taxon>Bacteria</taxon>
        <taxon>Bacillati</taxon>
        <taxon>Actinomycetota</taxon>
        <taxon>Actinomycetes</taxon>
        <taxon>Micrococcales</taxon>
        <taxon>Microbacteriaceae</taxon>
        <taxon>Paramicrobacterium</taxon>
    </lineage>
</organism>
<dbReference type="PROSITE" id="PS51257">
    <property type="entry name" value="PROKAR_LIPOPROTEIN"/>
    <property type="match status" value="1"/>
</dbReference>
<feature type="chain" id="PRO_5046758877" evidence="1">
    <location>
        <begin position="25"/>
        <end position="140"/>
    </location>
</feature>
<dbReference type="Proteomes" id="UP000662814">
    <property type="component" value="Chromosome"/>
</dbReference>
<evidence type="ECO:0000256" key="1">
    <source>
        <dbReference type="SAM" id="SignalP"/>
    </source>
</evidence>
<evidence type="ECO:0000313" key="3">
    <source>
        <dbReference type="Proteomes" id="UP000662814"/>
    </source>
</evidence>
<proteinExistence type="predicted"/>
<gene>
    <name evidence="2" type="ORF">HCR76_03930</name>
</gene>